<sequence>MKILRYTVSYSRRTPAPPPTLHPHPLPSLNPTPTPTPTPQPPSASPHPHAPPSTPARTPTDAPAPPPPEPQPKKKALLIGIAYASGAVAGYAQLRGPHADVRAMRALLVRTYGYAERDVAVMLDGAPEDGGARHGDGDGDGRHALPPTRANILRAIDDLVRGARRGDRFFFHYCGHTTQVENRSNSEEDGMDECLVPVDGEENLILDNELRRHLVAALPVGASLVAVFDSCHSASLLDLEHFRCNRVYVPWMNKGRRRSDERWNAIVRKHALPFLPGNSPDKATREQSDGEKSLTGRARQLLRRASSHIPAPVGSDAHRPTESRSPTSPPKTASSPMATPVVGTPLVTTRRIYEAARTGPGSKQVRAWRTAVDVLDVAVEEDDGTQKDAEADEGPRWTTGARAGTDADDGRKTRRRPKGRLSLPLLPIRPGTSPDPPRGKAKKRSSGSENTAPADSQSSRQRRATVSRSQAVSVAVREKRREANDHPGPSTVRPALRVDVPTRPVSWLAEEGRTASPNRACESPSPVWVCQGDCRSTHRRTDDDAETASVISLASCKDYQLSWEDADGGSMTRELVRILEKDPHPTLRALVTGVSHALHRMTLDRHIEAKAYKRALKKYQAWMKKREESKDRSVPVPRSAATTVASPMTATASTSRTTILDTPDPAAPPLPSFVSKSDGMAHHLDIDNFQNPQMSSHRPLDMEAPWMI</sequence>
<comment type="similarity">
    <text evidence="1">Belongs to the peptidase C14B family.</text>
</comment>
<feature type="compositionally biased region" description="Basic and acidic residues" evidence="2">
    <location>
        <begin position="130"/>
        <end position="143"/>
    </location>
</feature>
<evidence type="ECO:0000256" key="1">
    <source>
        <dbReference type="ARBA" id="ARBA00009005"/>
    </source>
</evidence>
<name>A0AAD2HCL5_9AGAR</name>
<evidence type="ECO:0000313" key="5">
    <source>
        <dbReference type="Proteomes" id="UP001295794"/>
    </source>
</evidence>
<feature type="compositionally biased region" description="Basic and acidic residues" evidence="2">
    <location>
        <begin position="282"/>
        <end position="294"/>
    </location>
</feature>
<dbReference type="GO" id="GO:0006508">
    <property type="term" value="P:proteolysis"/>
    <property type="evidence" value="ECO:0007669"/>
    <property type="project" value="InterPro"/>
</dbReference>
<feature type="compositionally biased region" description="Polar residues" evidence="2">
    <location>
        <begin position="447"/>
        <end position="459"/>
    </location>
</feature>
<accession>A0AAD2HCL5</accession>
<feature type="compositionally biased region" description="Low complexity" evidence="2">
    <location>
        <begin position="466"/>
        <end position="475"/>
    </location>
</feature>
<dbReference type="Proteomes" id="UP001295794">
    <property type="component" value="Unassembled WGS sequence"/>
</dbReference>
<reference evidence="4" key="1">
    <citation type="submission" date="2023-11" db="EMBL/GenBank/DDBJ databases">
        <authorList>
            <person name="De Vega J J."/>
            <person name="De Vega J J."/>
        </authorList>
    </citation>
    <scope>NUCLEOTIDE SEQUENCE</scope>
</reference>
<feature type="region of interest" description="Disordered" evidence="2">
    <location>
        <begin position="626"/>
        <end position="665"/>
    </location>
</feature>
<feature type="compositionally biased region" description="Basic and acidic residues" evidence="2">
    <location>
        <begin position="476"/>
        <end position="485"/>
    </location>
</feature>
<organism evidence="4 5">
    <name type="scientific">Mycena citricolor</name>
    <dbReference type="NCBI Taxonomy" id="2018698"/>
    <lineage>
        <taxon>Eukaryota</taxon>
        <taxon>Fungi</taxon>
        <taxon>Dikarya</taxon>
        <taxon>Basidiomycota</taxon>
        <taxon>Agaricomycotina</taxon>
        <taxon>Agaricomycetes</taxon>
        <taxon>Agaricomycetidae</taxon>
        <taxon>Agaricales</taxon>
        <taxon>Marasmiineae</taxon>
        <taxon>Mycenaceae</taxon>
        <taxon>Mycena</taxon>
    </lineage>
</organism>
<feature type="compositionally biased region" description="Pro residues" evidence="2">
    <location>
        <begin position="15"/>
        <end position="54"/>
    </location>
</feature>
<dbReference type="Gene3D" id="3.40.50.12660">
    <property type="match status" value="1"/>
</dbReference>
<protein>
    <recommendedName>
        <fullName evidence="3">Peptidase C14 caspase domain-containing protein</fullName>
    </recommendedName>
</protein>
<dbReference type="EMBL" id="CAVNYO010000181">
    <property type="protein sequence ID" value="CAK5272359.1"/>
    <property type="molecule type" value="Genomic_DNA"/>
</dbReference>
<proteinExistence type="inferred from homology"/>
<evidence type="ECO:0000256" key="2">
    <source>
        <dbReference type="SAM" id="MobiDB-lite"/>
    </source>
</evidence>
<dbReference type="AlphaFoldDB" id="A0AAD2HCL5"/>
<dbReference type="Pfam" id="PF00656">
    <property type="entry name" value="Peptidase_C14"/>
    <property type="match status" value="1"/>
</dbReference>
<dbReference type="PANTHER" id="PTHR48104:SF30">
    <property type="entry name" value="METACASPASE-1"/>
    <property type="match status" value="1"/>
</dbReference>
<gene>
    <name evidence="4" type="ORF">MYCIT1_LOCUS17988</name>
</gene>
<comment type="caution">
    <text evidence="4">The sequence shown here is derived from an EMBL/GenBank/DDBJ whole genome shotgun (WGS) entry which is preliminary data.</text>
</comment>
<keyword evidence="5" id="KW-1185">Reference proteome</keyword>
<feature type="compositionally biased region" description="Basic and acidic residues" evidence="2">
    <location>
        <begin position="384"/>
        <end position="395"/>
    </location>
</feature>
<feature type="compositionally biased region" description="Low complexity" evidence="2">
    <location>
        <begin position="323"/>
        <end position="340"/>
    </location>
</feature>
<feature type="domain" description="Peptidase C14 caspase" evidence="3">
    <location>
        <begin position="73"/>
        <end position="601"/>
    </location>
</feature>
<dbReference type="InterPro" id="IPR050452">
    <property type="entry name" value="Metacaspase"/>
</dbReference>
<feature type="region of interest" description="Disordered" evidence="2">
    <location>
        <begin position="126"/>
        <end position="145"/>
    </location>
</feature>
<dbReference type="PANTHER" id="PTHR48104">
    <property type="entry name" value="METACASPASE-4"/>
    <property type="match status" value="1"/>
</dbReference>
<feature type="region of interest" description="Disordered" evidence="2">
    <location>
        <begin position="379"/>
        <end position="495"/>
    </location>
</feature>
<dbReference type="GO" id="GO:0005737">
    <property type="term" value="C:cytoplasm"/>
    <property type="evidence" value="ECO:0007669"/>
    <property type="project" value="TreeGrafter"/>
</dbReference>
<dbReference type="GO" id="GO:0004197">
    <property type="term" value="F:cysteine-type endopeptidase activity"/>
    <property type="evidence" value="ECO:0007669"/>
    <property type="project" value="InterPro"/>
</dbReference>
<evidence type="ECO:0000259" key="3">
    <source>
        <dbReference type="Pfam" id="PF00656"/>
    </source>
</evidence>
<evidence type="ECO:0000313" key="4">
    <source>
        <dbReference type="EMBL" id="CAK5272359.1"/>
    </source>
</evidence>
<feature type="compositionally biased region" description="Polar residues" evidence="2">
    <location>
        <begin position="640"/>
        <end position="657"/>
    </location>
</feature>
<feature type="region of interest" description="Disordered" evidence="2">
    <location>
        <begin position="1"/>
        <end position="73"/>
    </location>
</feature>
<dbReference type="Gene3D" id="3.40.50.1460">
    <property type="match status" value="1"/>
</dbReference>
<dbReference type="InterPro" id="IPR011600">
    <property type="entry name" value="Pept_C14_caspase"/>
</dbReference>
<feature type="region of interest" description="Disordered" evidence="2">
    <location>
        <begin position="274"/>
        <end position="345"/>
    </location>
</feature>